<feature type="domain" description="RRM" evidence="4">
    <location>
        <begin position="11"/>
        <end position="98"/>
    </location>
</feature>
<dbReference type="InterPro" id="IPR000008">
    <property type="entry name" value="C2_dom"/>
</dbReference>
<dbReference type="AlphaFoldDB" id="A0A818YAF5"/>
<feature type="region of interest" description="Disordered" evidence="2">
    <location>
        <begin position="131"/>
        <end position="179"/>
    </location>
</feature>
<feature type="region of interest" description="Disordered" evidence="2">
    <location>
        <begin position="475"/>
        <end position="500"/>
    </location>
</feature>
<dbReference type="SUPFAM" id="SSF54928">
    <property type="entry name" value="RNA-binding domain, RBD"/>
    <property type="match status" value="1"/>
</dbReference>
<dbReference type="InterPro" id="IPR012677">
    <property type="entry name" value="Nucleotide-bd_a/b_plait_sf"/>
</dbReference>
<dbReference type="Pfam" id="PF00168">
    <property type="entry name" value="C2"/>
    <property type="match status" value="2"/>
</dbReference>
<sequence length="833" mass="92816">MPSTHIERYIRSIFVQNIPAGITEDLFRQMLSQFGALIHFHMFLDPNAANNTNEQNIQTPRSYAFAEFASNEIAQKVINKLNGLDLGGFRLVVDLLSNQAEPIINLFEQFCSTKTTVTSSNKNDPRLANTIISQSSQPPSAQLSSTTTTESANMSATMNATNNTTTTNNNNNKEERESISNAVASLPPAQMFELMKQMKQCIEANPNEAKTLLSTNPQLAYALLQAQVVMRIVDPQVAMVLLNRTDKDVIPAPTDVKKPPTTTAQPTAAATAPLPLPVTANPTAPFPFPVIPGAPFSMPMMAPHAATAQQAAATALFQAALLSGAGMFPGSLIPPPMQHAAPFPPVQPSFPPQINPLAPPIRTPNLDENAALLLLQLDDAQLAQLPPAQSMQIRSLREQIAKTAGTDLPDDDYTTYIPHPKSANINYRNSSQIPIIIETNENNSTSTITQKSNKKSIDRRKTTITDISRRHSTMEYDPVERTRSAPPSPALNHNFKQRSSHNRISMHPIENEPKGVLSEHDSLIINDPSNNLSSGTLEVRFKFDAKNSKMWIFVIKATLEMTEILSKQTLVQIHLTVVPSKRVRFRTRTKPIDNAMFAEEFFCKVLPDTMQSQGIRFRLYTYERFKREKLLAEATVMFATINLDEDMCKIVPLQRAYPSQDSDLGCRSHLSINSYSRKNSIVQSGDGTINSLLQELEIGLAYDRNQSMLILEIGKGNNFRLTSEGRTPDTYIQVTLHNLVGEEMTRNRTATRYGQYQPVFAERYLFNIEENFLDQITLIISVINKNSISKNDRELGWISFGHDPSGTAQVAHWNSMFNAQGETITRWHTLLEK</sequence>
<organism evidence="5 6">
    <name type="scientific">Rotaria sordida</name>
    <dbReference type="NCBI Taxonomy" id="392033"/>
    <lineage>
        <taxon>Eukaryota</taxon>
        <taxon>Metazoa</taxon>
        <taxon>Spiralia</taxon>
        <taxon>Gnathifera</taxon>
        <taxon>Rotifera</taxon>
        <taxon>Eurotatoria</taxon>
        <taxon>Bdelloidea</taxon>
        <taxon>Philodinida</taxon>
        <taxon>Philodinidae</taxon>
        <taxon>Rotaria</taxon>
    </lineage>
</organism>
<feature type="domain" description="C2" evidence="3">
    <location>
        <begin position="692"/>
        <end position="828"/>
    </location>
</feature>
<evidence type="ECO:0000259" key="4">
    <source>
        <dbReference type="PROSITE" id="PS50102"/>
    </source>
</evidence>
<evidence type="ECO:0000313" key="6">
    <source>
        <dbReference type="Proteomes" id="UP000663836"/>
    </source>
</evidence>
<dbReference type="SMART" id="SM00360">
    <property type="entry name" value="RRM"/>
    <property type="match status" value="1"/>
</dbReference>
<dbReference type="Proteomes" id="UP000663836">
    <property type="component" value="Unassembled WGS sequence"/>
</dbReference>
<dbReference type="PROSITE" id="PS50102">
    <property type="entry name" value="RRM"/>
    <property type="match status" value="1"/>
</dbReference>
<dbReference type="InterPro" id="IPR035892">
    <property type="entry name" value="C2_domain_sf"/>
</dbReference>
<protein>
    <submittedName>
        <fullName evidence="5">Uncharacterized protein</fullName>
    </submittedName>
</protein>
<dbReference type="InterPro" id="IPR035979">
    <property type="entry name" value="RBD_domain_sf"/>
</dbReference>
<dbReference type="Pfam" id="PF00076">
    <property type="entry name" value="RRM_1"/>
    <property type="match status" value="1"/>
</dbReference>
<dbReference type="CDD" id="cd00590">
    <property type="entry name" value="RRM_SF"/>
    <property type="match status" value="1"/>
</dbReference>
<dbReference type="Gene3D" id="2.60.40.150">
    <property type="entry name" value="C2 domain"/>
    <property type="match status" value="2"/>
</dbReference>
<reference evidence="5" key="1">
    <citation type="submission" date="2021-02" db="EMBL/GenBank/DDBJ databases">
        <authorList>
            <person name="Nowell W R."/>
        </authorList>
    </citation>
    <scope>NUCLEOTIDE SEQUENCE</scope>
</reference>
<evidence type="ECO:0000259" key="3">
    <source>
        <dbReference type="PROSITE" id="PS50004"/>
    </source>
</evidence>
<dbReference type="InterPro" id="IPR000504">
    <property type="entry name" value="RRM_dom"/>
</dbReference>
<dbReference type="GO" id="GO:0003723">
    <property type="term" value="F:RNA binding"/>
    <property type="evidence" value="ECO:0007669"/>
    <property type="project" value="UniProtKB-UniRule"/>
</dbReference>
<evidence type="ECO:0000313" key="5">
    <source>
        <dbReference type="EMBL" id="CAF3751341.1"/>
    </source>
</evidence>
<dbReference type="SUPFAM" id="SSF49562">
    <property type="entry name" value="C2 domain (Calcium/lipid-binding domain, CaLB)"/>
    <property type="match status" value="2"/>
</dbReference>
<dbReference type="SMART" id="SM00239">
    <property type="entry name" value="C2"/>
    <property type="match status" value="2"/>
</dbReference>
<dbReference type="GO" id="GO:0005543">
    <property type="term" value="F:phospholipid binding"/>
    <property type="evidence" value="ECO:0007669"/>
    <property type="project" value="TreeGrafter"/>
</dbReference>
<dbReference type="Gene3D" id="1.25.40.630">
    <property type="match status" value="1"/>
</dbReference>
<comment type="caution">
    <text evidence="5">The sequence shown here is derived from an EMBL/GenBank/DDBJ whole genome shotgun (WGS) entry which is preliminary data.</text>
</comment>
<dbReference type="EMBL" id="CAJOBD010001033">
    <property type="protein sequence ID" value="CAF3751341.1"/>
    <property type="molecule type" value="Genomic_DNA"/>
</dbReference>
<feature type="compositionally biased region" description="Low complexity" evidence="2">
    <location>
        <begin position="131"/>
        <end position="171"/>
    </location>
</feature>
<dbReference type="PANTHER" id="PTHR46129">
    <property type="entry name" value="SYNAPTOTAGMIN 14, ISOFORM D"/>
    <property type="match status" value="1"/>
</dbReference>
<dbReference type="PROSITE" id="PS50004">
    <property type="entry name" value="C2"/>
    <property type="match status" value="1"/>
</dbReference>
<gene>
    <name evidence="5" type="ORF">JBS370_LOCUS12584</name>
</gene>
<dbReference type="PANTHER" id="PTHR46129:SF2">
    <property type="entry name" value="SYNAPTOTAGMIN 14, ISOFORM D"/>
    <property type="match status" value="1"/>
</dbReference>
<evidence type="ECO:0000256" key="1">
    <source>
        <dbReference type="PROSITE-ProRule" id="PRU00176"/>
    </source>
</evidence>
<dbReference type="Gene3D" id="3.30.70.330">
    <property type="match status" value="1"/>
</dbReference>
<proteinExistence type="predicted"/>
<dbReference type="InterPro" id="IPR038192">
    <property type="entry name" value="CSTF_C_sf"/>
</dbReference>
<accession>A0A818YAF5</accession>
<dbReference type="Gene3D" id="1.10.20.70">
    <property type="entry name" value="Transcription termination and cleavage factor, C-terminal domain"/>
    <property type="match status" value="1"/>
</dbReference>
<dbReference type="InterPro" id="IPR043541">
    <property type="entry name" value="SYT14/14L/16"/>
</dbReference>
<dbReference type="Pfam" id="PF14327">
    <property type="entry name" value="CSTF2_hinge"/>
    <property type="match status" value="1"/>
</dbReference>
<keyword evidence="1" id="KW-0694">RNA-binding</keyword>
<name>A0A818YAF5_9BILA</name>
<evidence type="ECO:0000256" key="2">
    <source>
        <dbReference type="SAM" id="MobiDB-lite"/>
    </source>
</evidence>
<dbReference type="InterPro" id="IPR025742">
    <property type="entry name" value="CSTF2_hinge"/>
</dbReference>